<dbReference type="Proteomes" id="UP001501480">
    <property type="component" value="Unassembled WGS sequence"/>
</dbReference>
<accession>A0ABN2W0D6</accession>
<dbReference type="RefSeq" id="WP_344326656.1">
    <property type="nucleotide sequence ID" value="NZ_BAAAPY010000004.1"/>
</dbReference>
<dbReference type="SUPFAM" id="SSF51905">
    <property type="entry name" value="FAD/NAD(P)-binding domain"/>
    <property type="match status" value="1"/>
</dbReference>
<proteinExistence type="predicted"/>
<feature type="domain" description="Amine oxidase" evidence="1">
    <location>
        <begin position="20"/>
        <end position="278"/>
    </location>
</feature>
<comment type="caution">
    <text evidence="2">The sequence shown here is derived from an EMBL/GenBank/DDBJ whole genome shotgun (WGS) entry which is preliminary data.</text>
</comment>
<keyword evidence="3" id="KW-1185">Reference proteome</keyword>
<dbReference type="InterPro" id="IPR050464">
    <property type="entry name" value="Zeta_carotene_desat/Oxidored"/>
</dbReference>
<name>A0ABN2W0D6_9ACTN</name>
<protein>
    <submittedName>
        <fullName evidence="2">FAD-dependent oxidoreductase</fullName>
    </submittedName>
</protein>
<evidence type="ECO:0000259" key="1">
    <source>
        <dbReference type="Pfam" id="PF01593"/>
    </source>
</evidence>
<dbReference type="InterPro" id="IPR036188">
    <property type="entry name" value="FAD/NAD-bd_sf"/>
</dbReference>
<dbReference type="InterPro" id="IPR002937">
    <property type="entry name" value="Amino_oxidase"/>
</dbReference>
<reference evidence="2 3" key="1">
    <citation type="journal article" date="2019" name="Int. J. Syst. Evol. Microbiol.">
        <title>The Global Catalogue of Microorganisms (GCM) 10K type strain sequencing project: providing services to taxonomists for standard genome sequencing and annotation.</title>
        <authorList>
            <consortium name="The Broad Institute Genomics Platform"/>
            <consortium name="The Broad Institute Genome Sequencing Center for Infectious Disease"/>
            <person name="Wu L."/>
            <person name="Ma J."/>
        </authorList>
    </citation>
    <scope>NUCLEOTIDE SEQUENCE [LARGE SCALE GENOMIC DNA]</scope>
    <source>
        <strain evidence="2 3">JCM 15749</strain>
    </source>
</reference>
<dbReference type="Gene3D" id="3.50.50.60">
    <property type="entry name" value="FAD/NAD(P)-binding domain"/>
    <property type="match status" value="1"/>
</dbReference>
<dbReference type="Gene3D" id="3.90.660.20">
    <property type="entry name" value="Protoporphyrinogen oxidase, mitochondrial, domain 2"/>
    <property type="match status" value="1"/>
</dbReference>
<sequence>MTDSPSTSERPSVAVVGSGISGLTAAYVLRETHDVTLFEADDRFGGHAHTHTLEQDGVTHRVDSGFIVHNDRTYPLLRRLFAELDVAVHPTEMSMSIHCDGCGLEYAGGRRLPGLFAQKRRLLDPRYLRLLLGVKRFQRLALALLEAEPDAAEPQTYGDFLRRHGFEEHFVSHYAIPVVSCVWSSGHDVALQYPARYLFTFLRHHGFLSISGSPQWFTVQGGSGTYVAKVVERIGDVRSGTGIRSLRRTPSGVVLTDTDGTEHHRDKVVIATHADDALGLLEDPSGDEKRVLASFDYSANETVLHTDASLLPDAPGARASWNYRMDACGRREESTAVTYWMNRLQGIDSPRPYVVSLNSTDRIDPETVLATMHYTHPVYTPDSVAAQAELAGLNDGRTAFAGAYHGWGFHEDGCRSGVEAARSLGVPW</sequence>
<dbReference type="Pfam" id="PF01593">
    <property type="entry name" value="Amino_oxidase"/>
    <property type="match status" value="1"/>
</dbReference>
<dbReference type="Gene3D" id="1.10.3110.10">
    <property type="entry name" value="protoporphyrinogen ix oxidase, domain 3"/>
    <property type="match status" value="1"/>
</dbReference>
<dbReference type="PANTHER" id="PTHR42923:SF17">
    <property type="entry name" value="AMINE OXIDASE DOMAIN-CONTAINING PROTEIN"/>
    <property type="match status" value="1"/>
</dbReference>
<organism evidence="2 3">
    <name type="scientific">Aeromicrobium halocynthiae</name>
    <dbReference type="NCBI Taxonomy" id="560557"/>
    <lineage>
        <taxon>Bacteria</taxon>
        <taxon>Bacillati</taxon>
        <taxon>Actinomycetota</taxon>
        <taxon>Actinomycetes</taxon>
        <taxon>Propionibacteriales</taxon>
        <taxon>Nocardioidaceae</taxon>
        <taxon>Aeromicrobium</taxon>
    </lineage>
</organism>
<gene>
    <name evidence="2" type="ORF">GCM10009821_15660</name>
</gene>
<dbReference type="PANTHER" id="PTHR42923">
    <property type="entry name" value="PROTOPORPHYRINOGEN OXIDASE"/>
    <property type="match status" value="1"/>
</dbReference>
<evidence type="ECO:0000313" key="3">
    <source>
        <dbReference type="Proteomes" id="UP001501480"/>
    </source>
</evidence>
<evidence type="ECO:0000313" key="2">
    <source>
        <dbReference type="EMBL" id="GAA2076998.1"/>
    </source>
</evidence>
<dbReference type="EMBL" id="BAAAPY010000004">
    <property type="protein sequence ID" value="GAA2076998.1"/>
    <property type="molecule type" value="Genomic_DNA"/>
</dbReference>